<proteinExistence type="predicted"/>
<dbReference type="AlphaFoldDB" id="A0A5N6ZGK5"/>
<dbReference type="InterPro" id="IPR039905">
    <property type="entry name" value="CD2BP2/Lin1"/>
</dbReference>
<feature type="compositionally biased region" description="Basic residues" evidence="1">
    <location>
        <begin position="372"/>
        <end position="385"/>
    </location>
</feature>
<accession>A0A5N6ZGK5</accession>
<dbReference type="PANTHER" id="PTHR13138:SF3">
    <property type="entry name" value="CD2 ANTIGEN CYTOPLASMIC TAIL-BINDING PROTEIN 2"/>
    <property type="match status" value="1"/>
</dbReference>
<feature type="region of interest" description="Disordered" evidence="1">
    <location>
        <begin position="371"/>
        <end position="407"/>
    </location>
</feature>
<evidence type="ECO:0000313" key="3">
    <source>
        <dbReference type="EMBL" id="KAE8356615.1"/>
    </source>
</evidence>
<dbReference type="OrthoDB" id="331341at2759"/>
<feature type="region of interest" description="Disordered" evidence="1">
    <location>
        <begin position="142"/>
        <end position="275"/>
    </location>
</feature>
<feature type="region of interest" description="Disordered" evidence="1">
    <location>
        <begin position="74"/>
        <end position="128"/>
    </location>
</feature>
<dbReference type="EMBL" id="ML739036">
    <property type="protein sequence ID" value="KAE8356615.1"/>
    <property type="molecule type" value="Genomic_DNA"/>
</dbReference>
<reference evidence="4" key="1">
    <citation type="submission" date="2019-04" db="EMBL/GenBank/DDBJ databases">
        <title>Friends and foes A comparative genomics studyof 23 Aspergillus species from section Flavi.</title>
        <authorList>
            <consortium name="DOE Joint Genome Institute"/>
            <person name="Kjaerbolling I."/>
            <person name="Vesth T."/>
            <person name="Frisvad J.C."/>
            <person name="Nybo J.L."/>
            <person name="Theobald S."/>
            <person name="Kildgaard S."/>
            <person name="Isbrandt T."/>
            <person name="Kuo A."/>
            <person name="Sato A."/>
            <person name="Lyhne E.K."/>
            <person name="Kogle M.E."/>
            <person name="Wiebenga A."/>
            <person name="Kun R.S."/>
            <person name="Lubbers R.J."/>
            <person name="Makela M.R."/>
            <person name="Barry K."/>
            <person name="Chovatia M."/>
            <person name="Clum A."/>
            <person name="Daum C."/>
            <person name="Haridas S."/>
            <person name="He G."/>
            <person name="LaButti K."/>
            <person name="Lipzen A."/>
            <person name="Mondo S."/>
            <person name="Riley R."/>
            <person name="Salamov A."/>
            <person name="Simmons B.A."/>
            <person name="Magnuson J.K."/>
            <person name="Henrissat B."/>
            <person name="Mortensen U.H."/>
            <person name="Larsen T.O."/>
            <person name="Devries R.P."/>
            <person name="Grigoriev I.V."/>
            <person name="Machida M."/>
            <person name="Baker S.E."/>
            <person name="Andersen M.R."/>
        </authorList>
    </citation>
    <scope>NUCLEOTIDE SEQUENCE [LARGE SCALE GENOMIC DNA]</scope>
    <source>
        <strain evidence="4">CBS 553.77</strain>
    </source>
</reference>
<dbReference type="Gene3D" id="3.30.1490.40">
    <property type="match status" value="1"/>
</dbReference>
<dbReference type="InterPro" id="IPR003169">
    <property type="entry name" value="GYF"/>
</dbReference>
<evidence type="ECO:0000313" key="4">
    <source>
        <dbReference type="Proteomes" id="UP000327118"/>
    </source>
</evidence>
<evidence type="ECO:0000259" key="2">
    <source>
        <dbReference type="PROSITE" id="PS50829"/>
    </source>
</evidence>
<feature type="compositionally biased region" description="Basic and acidic residues" evidence="1">
    <location>
        <begin position="189"/>
        <end position="198"/>
    </location>
</feature>
<dbReference type="InterPro" id="IPR035445">
    <property type="entry name" value="GYF-like_dom_sf"/>
</dbReference>
<feature type="compositionally biased region" description="Basic and acidic residues" evidence="1">
    <location>
        <begin position="157"/>
        <end position="171"/>
    </location>
</feature>
<dbReference type="FunFam" id="3.30.1490.40:FF:000005">
    <property type="entry name" value="CD2 antigen cytoplasmic tail-binding protein 2"/>
    <property type="match status" value="1"/>
</dbReference>
<feature type="compositionally biased region" description="Acidic residues" evidence="1">
    <location>
        <begin position="172"/>
        <end position="188"/>
    </location>
</feature>
<evidence type="ECO:0000256" key="1">
    <source>
        <dbReference type="SAM" id="MobiDB-lite"/>
    </source>
</evidence>
<protein>
    <recommendedName>
        <fullName evidence="2">GYF domain-containing protein</fullName>
    </recommendedName>
</protein>
<feature type="region of interest" description="Disordered" evidence="1">
    <location>
        <begin position="318"/>
        <end position="337"/>
    </location>
</feature>
<dbReference type="GO" id="GO:0005682">
    <property type="term" value="C:U5 snRNP"/>
    <property type="evidence" value="ECO:0007669"/>
    <property type="project" value="InterPro"/>
</dbReference>
<dbReference type="Proteomes" id="UP000327118">
    <property type="component" value="Unassembled WGS sequence"/>
</dbReference>
<feature type="compositionally biased region" description="Acidic residues" evidence="1">
    <location>
        <begin position="118"/>
        <end position="128"/>
    </location>
</feature>
<name>A0A5N6ZGK5_9EURO</name>
<dbReference type="PANTHER" id="PTHR13138">
    <property type="entry name" value="PROTEIN LIN1"/>
    <property type="match status" value="1"/>
</dbReference>
<dbReference type="Pfam" id="PF02213">
    <property type="entry name" value="GYF"/>
    <property type="match status" value="1"/>
</dbReference>
<feature type="domain" description="GYF" evidence="2">
    <location>
        <begin position="468"/>
        <end position="525"/>
    </location>
</feature>
<feature type="compositionally biased region" description="Acidic residues" evidence="1">
    <location>
        <begin position="236"/>
        <end position="249"/>
    </location>
</feature>
<dbReference type="SMART" id="SM00444">
    <property type="entry name" value="GYF"/>
    <property type="match status" value="1"/>
</dbReference>
<keyword evidence="4" id="KW-1185">Reference proteome</keyword>
<sequence length="525" mass="59714">MDSALIFRPDPIQYVLYVRSFVCTVHFSIQLFQSSSIPEPCLTFEQSLIPPFTHTRAFLYNDCHYRSIAQFMSATQPRPKRAGEGFARTYQPHEDDPNGPSSKKPRFDRRNPSALAPDELEEDAVLDADEIGRRGQQVRRKAVNLDGYDSDSENEGFDARAEAQAKKRQKEDAEEDDMFAELQEDFGAEEPHADEALRKNKKSVRFLRDDEIEGQVASSKGGGTLRADLSKGTDKFDDDELESESDVADEDRARVDEDMDEELGAGSKKKHAPLLDAFNMRTEQEEGKFDDQGNYIRKAADPDAIYDSWLDGVSKKDIRRAKEAAEKRETERRERDRMNDSVLTGDVLKTLITHLERGETILEALARLGKGAQKKPKWQNKRNKSRPNQNGNAPEDTEMTENDPKEVARRQAIDAITGAADILMTRGQAEIYDAERELLTRQYRRETGEDWIDPPPQDTDLASGDHIPTMWEFRWSDARDGGIIHGPYDSATMESWRNAGYFGEGVEFRRTADEGEWNTQANFVQ</sequence>
<gene>
    <name evidence="3" type="ORF">BDV28DRAFT_126621</name>
</gene>
<dbReference type="PROSITE" id="PS50829">
    <property type="entry name" value="GYF"/>
    <property type="match status" value="1"/>
</dbReference>
<dbReference type="SUPFAM" id="SSF55277">
    <property type="entry name" value="GYF domain"/>
    <property type="match status" value="1"/>
</dbReference>
<organism evidence="3 4">
    <name type="scientific">Aspergillus coremiiformis</name>
    <dbReference type="NCBI Taxonomy" id="138285"/>
    <lineage>
        <taxon>Eukaryota</taxon>
        <taxon>Fungi</taxon>
        <taxon>Dikarya</taxon>
        <taxon>Ascomycota</taxon>
        <taxon>Pezizomycotina</taxon>
        <taxon>Eurotiomycetes</taxon>
        <taxon>Eurotiomycetidae</taxon>
        <taxon>Eurotiales</taxon>
        <taxon>Aspergillaceae</taxon>
        <taxon>Aspergillus</taxon>
        <taxon>Aspergillus subgen. Circumdati</taxon>
    </lineage>
</organism>